<keyword evidence="1 5" id="KW-0489">Methyltransferase</keyword>
<feature type="binding site" evidence="5">
    <location>
        <begin position="130"/>
        <end position="134"/>
    </location>
    <ligand>
        <name>S-adenosyl-L-methionine</name>
        <dbReference type="ChEBI" id="CHEBI:59789"/>
    </ligand>
</feature>
<evidence type="ECO:0000259" key="6">
    <source>
        <dbReference type="Pfam" id="PF05175"/>
    </source>
</evidence>
<dbReference type="PANTHER" id="PTHR18895">
    <property type="entry name" value="HEMK METHYLTRANSFERASE"/>
    <property type="match status" value="1"/>
</dbReference>
<comment type="caution">
    <text evidence="5">Lacks conserved residue(s) required for the propagation of feature annotation.</text>
</comment>
<dbReference type="Pfam" id="PF17827">
    <property type="entry name" value="PrmC_N"/>
    <property type="match status" value="1"/>
</dbReference>
<evidence type="ECO:0000256" key="3">
    <source>
        <dbReference type="ARBA" id="ARBA00022691"/>
    </source>
</evidence>
<dbReference type="EMBL" id="CP011388">
    <property type="protein sequence ID" value="ANE46650.1"/>
    <property type="molecule type" value="Genomic_DNA"/>
</dbReference>
<feature type="binding site" evidence="5">
    <location>
        <position position="153"/>
    </location>
    <ligand>
        <name>S-adenosyl-L-methionine</name>
        <dbReference type="ChEBI" id="CHEBI:59789"/>
    </ligand>
</feature>
<evidence type="ECO:0000256" key="4">
    <source>
        <dbReference type="ARBA" id="ARBA00048391"/>
    </source>
</evidence>
<dbReference type="PANTHER" id="PTHR18895:SF74">
    <property type="entry name" value="MTRF1L RELEASE FACTOR GLUTAMINE METHYLTRANSFERASE"/>
    <property type="match status" value="1"/>
</dbReference>
<name>A0A172TI09_9BACL</name>
<dbReference type="Proteomes" id="UP000076927">
    <property type="component" value="Chromosome"/>
</dbReference>
<reference evidence="8 9" key="1">
    <citation type="submission" date="2015-01" db="EMBL/GenBank/DDBJ databases">
        <title>Paenibacillus swuensis/DY6/whole genome sequencing.</title>
        <authorList>
            <person name="Kim M.K."/>
            <person name="Srinivasan S."/>
            <person name="Lee J.-J."/>
        </authorList>
    </citation>
    <scope>NUCLEOTIDE SEQUENCE [LARGE SCALE GENOMIC DNA]</scope>
    <source>
        <strain evidence="8 9">DY6</strain>
    </source>
</reference>
<dbReference type="HAMAP" id="MF_02126">
    <property type="entry name" value="RF_methyltr_PrmC"/>
    <property type="match status" value="1"/>
</dbReference>
<sequence>MRGNNMRLILREAFVEASLFLESAGVAESRTNAELLLGHLLGVDRTGLLVRWHESFPPELTADWQELLRRKAAGEPAQYIIGRQDFYGLPFEVEPAVLIPRPETELLVEQMIELGHALWPGGSPQLVDIGTGSGAIPVAIAVECPAWRVATSDLSPAATVVARRNAAANGVADRVRFLQGDLLEPIIDAGLAVDILVSNPPYIPSADIPALQPEVRAHEPLSALDGGDDGLVLYRRMLAQLPELPAMPRLVGFEVGMGQARDVAAMLRAVAVWDEVRIIPDLAGIERHVVAVRRSPWPA</sequence>
<dbReference type="InterPro" id="IPR002052">
    <property type="entry name" value="DNA_methylase_N6_adenine_CS"/>
</dbReference>
<organism evidence="8 9">
    <name type="scientific">Paenibacillus swuensis</name>
    <dbReference type="NCBI Taxonomy" id="1178515"/>
    <lineage>
        <taxon>Bacteria</taxon>
        <taxon>Bacillati</taxon>
        <taxon>Bacillota</taxon>
        <taxon>Bacilli</taxon>
        <taxon>Bacillales</taxon>
        <taxon>Paenibacillaceae</taxon>
        <taxon>Paenibacillus</taxon>
    </lineage>
</organism>
<proteinExistence type="inferred from homology"/>
<evidence type="ECO:0000256" key="2">
    <source>
        <dbReference type="ARBA" id="ARBA00022679"/>
    </source>
</evidence>
<evidence type="ECO:0000259" key="7">
    <source>
        <dbReference type="Pfam" id="PF17827"/>
    </source>
</evidence>
<dbReference type="GO" id="GO:0032259">
    <property type="term" value="P:methylation"/>
    <property type="evidence" value="ECO:0007669"/>
    <property type="project" value="UniProtKB-KW"/>
</dbReference>
<dbReference type="SUPFAM" id="SSF53335">
    <property type="entry name" value="S-adenosyl-L-methionine-dependent methyltransferases"/>
    <property type="match status" value="1"/>
</dbReference>
<feature type="domain" description="Release factor glutamine methyltransferase N-terminal" evidence="7">
    <location>
        <begin position="12"/>
        <end position="82"/>
    </location>
</feature>
<dbReference type="InterPro" id="IPR019874">
    <property type="entry name" value="RF_methyltr_PrmC"/>
</dbReference>
<feature type="binding site" evidence="5">
    <location>
        <position position="199"/>
    </location>
    <ligand>
        <name>S-adenosyl-L-methionine</name>
        <dbReference type="ChEBI" id="CHEBI:59789"/>
    </ligand>
</feature>
<dbReference type="GO" id="GO:0102559">
    <property type="term" value="F:peptide chain release factor N(5)-glutamine methyltransferase activity"/>
    <property type="evidence" value="ECO:0007669"/>
    <property type="project" value="UniProtKB-EC"/>
</dbReference>
<dbReference type="InterPro" id="IPR004556">
    <property type="entry name" value="HemK-like"/>
</dbReference>
<evidence type="ECO:0000256" key="1">
    <source>
        <dbReference type="ARBA" id="ARBA00022603"/>
    </source>
</evidence>
<feature type="binding site" evidence="5">
    <location>
        <begin position="199"/>
        <end position="202"/>
    </location>
    <ligand>
        <name>substrate</name>
    </ligand>
</feature>
<dbReference type="NCBIfam" id="TIGR00536">
    <property type="entry name" value="hemK_fam"/>
    <property type="match status" value="1"/>
</dbReference>
<accession>A0A172TI09</accession>
<dbReference type="InterPro" id="IPR029063">
    <property type="entry name" value="SAM-dependent_MTases_sf"/>
</dbReference>
<dbReference type="Pfam" id="PF05175">
    <property type="entry name" value="MTS"/>
    <property type="match status" value="1"/>
</dbReference>
<evidence type="ECO:0000313" key="9">
    <source>
        <dbReference type="Proteomes" id="UP000076927"/>
    </source>
</evidence>
<keyword evidence="3 5" id="KW-0949">S-adenosyl-L-methionine</keyword>
<comment type="catalytic activity">
    <reaction evidence="4 5">
        <text>L-glutaminyl-[peptide chain release factor] + S-adenosyl-L-methionine = N(5)-methyl-L-glutaminyl-[peptide chain release factor] + S-adenosyl-L-homocysteine + H(+)</text>
        <dbReference type="Rhea" id="RHEA:42896"/>
        <dbReference type="Rhea" id="RHEA-COMP:10271"/>
        <dbReference type="Rhea" id="RHEA-COMP:10272"/>
        <dbReference type="ChEBI" id="CHEBI:15378"/>
        <dbReference type="ChEBI" id="CHEBI:30011"/>
        <dbReference type="ChEBI" id="CHEBI:57856"/>
        <dbReference type="ChEBI" id="CHEBI:59789"/>
        <dbReference type="ChEBI" id="CHEBI:61891"/>
        <dbReference type="EC" id="2.1.1.297"/>
    </reaction>
</comment>
<protein>
    <recommendedName>
        <fullName evidence="5">Release factor glutamine methyltransferase</fullName>
        <shortName evidence="5">RF MTase</shortName>
        <ecNumber evidence="5">2.1.1.297</ecNumber>
    </recommendedName>
    <alternativeName>
        <fullName evidence="5">N5-glutamine methyltransferase PrmC</fullName>
    </alternativeName>
    <alternativeName>
        <fullName evidence="5">Protein-(glutamine-N5) MTase PrmC</fullName>
    </alternativeName>
    <alternativeName>
        <fullName evidence="5">Protein-glutamine N-methyltransferase PrmC</fullName>
    </alternativeName>
</protein>
<feature type="domain" description="Methyltransferase small" evidence="6">
    <location>
        <begin position="106"/>
        <end position="202"/>
    </location>
</feature>
<dbReference type="InterPro" id="IPR007848">
    <property type="entry name" value="Small_mtfrase_dom"/>
</dbReference>
<dbReference type="PROSITE" id="PS00092">
    <property type="entry name" value="N6_MTASE"/>
    <property type="match status" value="1"/>
</dbReference>
<dbReference type="NCBIfam" id="TIGR03534">
    <property type="entry name" value="RF_mod_PrmC"/>
    <property type="match status" value="1"/>
</dbReference>
<dbReference type="Gene3D" id="3.40.50.150">
    <property type="entry name" value="Vaccinia Virus protein VP39"/>
    <property type="match status" value="1"/>
</dbReference>
<evidence type="ECO:0000313" key="8">
    <source>
        <dbReference type="EMBL" id="ANE46650.1"/>
    </source>
</evidence>
<dbReference type="PATRIC" id="fig|1178515.4.peg.2134"/>
<dbReference type="InterPro" id="IPR050320">
    <property type="entry name" value="N5-glutamine_MTase"/>
</dbReference>
<comment type="function">
    <text evidence="5">Methylates the class 1 translation termination release factors RF1/PrfA and RF2/PrfB on the glutamine residue of the universally conserved GGQ motif.</text>
</comment>
<comment type="similarity">
    <text evidence="5">Belongs to the protein N5-glutamine methyltransferase family. PrmC subfamily.</text>
</comment>
<dbReference type="InterPro" id="IPR040758">
    <property type="entry name" value="PrmC_N"/>
</dbReference>
<dbReference type="GO" id="GO:0003676">
    <property type="term" value="F:nucleic acid binding"/>
    <property type="evidence" value="ECO:0007669"/>
    <property type="project" value="InterPro"/>
</dbReference>
<dbReference type="AlphaFoldDB" id="A0A172TI09"/>
<gene>
    <name evidence="5" type="primary">prmC</name>
    <name evidence="8" type="ORF">SY83_10630</name>
</gene>
<dbReference type="EC" id="2.1.1.297" evidence="5"/>
<dbReference type="CDD" id="cd02440">
    <property type="entry name" value="AdoMet_MTases"/>
    <property type="match status" value="1"/>
</dbReference>
<keyword evidence="2 5" id="KW-0808">Transferase</keyword>
<keyword evidence="9" id="KW-1185">Reference proteome</keyword>
<evidence type="ECO:0000256" key="5">
    <source>
        <dbReference type="HAMAP-Rule" id="MF_02126"/>
    </source>
</evidence>
<dbReference type="KEGG" id="pswu:SY83_10630"/>
<dbReference type="Gene3D" id="1.10.8.10">
    <property type="entry name" value="DNA helicase RuvA subunit, C-terminal domain"/>
    <property type="match status" value="1"/>
</dbReference>
<dbReference type="STRING" id="1178515.SY83_10630"/>